<evidence type="ECO:0000313" key="1">
    <source>
        <dbReference type="EMBL" id="TWT40111.1"/>
    </source>
</evidence>
<accession>A0A5C5VQN1</accession>
<protein>
    <recommendedName>
        <fullName evidence="3">Carboxypeptidase regulatory-like domain-containing protein</fullName>
    </recommendedName>
</protein>
<name>A0A5C5VQN1_9BACT</name>
<dbReference type="AlphaFoldDB" id="A0A5C5VQN1"/>
<dbReference type="EMBL" id="SJPH01000014">
    <property type="protein sequence ID" value="TWT40111.1"/>
    <property type="molecule type" value="Genomic_DNA"/>
</dbReference>
<gene>
    <name evidence="1" type="ORF">Pla111_34400</name>
</gene>
<evidence type="ECO:0008006" key="3">
    <source>
        <dbReference type="Google" id="ProtNLM"/>
    </source>
</evidence>
<dbReference type="PROSITE" id="PS51257">
    <property type="entry name" value="PROKAR_LIPOPROTEIN"/>
    <property type="match status" value="1"/>
</dbReference>
<keyword evidence="2" id="KW-1185">Reference proteome</keyword>
<comment type="caution">
    <text evidence="1">The sequence shown here is derived from an EMBL/GenBank/DDBJ whole genome shotgun (WGS) entry which is preliminary data.</text>
</comment>
<sequence length="150" mass="15924">MASRICSTYGTTLAVIAFAMASVGCSRGPMMVPVDGSVTLDDKPLSFGIVMLHPVKGQVAQGPIEPDGTFSLSTHHIGDGAQIGHYRVSVLCYQAHDPQKQPASSDGMDGFLLGQSLVPLHYTRATSSGLTVDVNPDGVRDLRLDLRSRQ</sequence>
<dbReference type="Proteomes" id="UP000318995">
    <property type="component" value="Unassembled WGS sequence"/>
</dbReference>
<organism evidence="1 2">
    <name type="scientific">Botrimarina hoheduenensis</name>
    <dbReference type="NCBI Taxonomy" id="2528000"/>
    <lineage>
        <taxon>Bacteria</taxon>
        <taxon>Pseudomonadati</taxon>
        <taxon>Planctomycetota</taxon>
        <taxon>Planctomycetia</taxon>
        <taxon>Pirellulales</taxon>
        <taxon>Lacipirellulaceae</taxon>
        <taxon>Botrimarina</taxon>
    </lineage>
</organism>
<evidence type="ECO:0000313" key="2">
    <source>
        <dbReference type="Proteomes" id="UP000318995"/>
    </source>
</evidence>
<reference evidence="1 2" key="1">
    <citation type="submission" date="2019-02" db="EMBL/GenBank/DDBJ databases">
        <title>Deep-cultivation of Planctomycetes and their phenomic and genomic characterization uncovers novel biology.</title>
        <authorList>
            <person name="Wiegand S."/>
            <person name="Jogler M."/>
            <person name="Boedeker C."/>
            <person name="Pinto D."/>
            <person name="Vollmers J."/>
            <person name="Rivas-Marin E."/>
            <person name="Kohn T."/>
            <person name="Peeters S.H."/>
            <person name="Heuer A."/>
            <person name="Rast P."/>
            <person name="Oberbeckmann S."/>
            <person name="Bunk B."/>
            <person name="Jeske O."/>
            <person name="Meyerdierks A."/>
            <person name="Storesund J.E."/>
            <person name="Kallscheuer N."/>
            <person name="Luecker S."/>
            <person name="Lage O.M."/>
            <person name="Pohl T."/>
            <person name="Merkel B.J."/>
            <person name="Hornburger P."/>
            <person name="Mueller R.-W."/>
            <person name="Bruemmer F."/>
            <person name="Labrenz M."/>
            <person name="Spormann A.M."/>
            <person name="Op Den Camp H."/>
            <person name="Overmann J."/>
            <person name="Amann R."/>
            <person name="Jetten M.S.M."/>
            <person name="Mascher T."/>
            <person name="Medema M.H."/>
            <person name="Devos D.P."/>
            <person name="Kaster A.-K."/>
            <person name="Ovreas L."/>
            <person name="Rohde M."/>
            <person name="Galperin M.Y."/>
            <person name="Jogler C."/>
        </authorList>
    </citation>
    <scope>NUCLEOTIDE SEQUENCE [LARGE SCALE GENOMIC DNA]</scope>
    <source>
        <strain evidence="1 2">Pla111</strain>
    </source>
</reference>
<proteinExistence type="predicted"/>